<evidence type="ECO:0000256" key="4">
    <source>
        <dbReference type="ARBA" id="ARBA00023015"/>
    </source>
</evidence>
<dbReference type="Pfam" id="PF00175">
    <property type="entry name" value="NAD_binding_1"/>
    <property type="match status" value="1"/>
</dbReference>
<keyword evidence="5" id="KW-0238">DNA-binding</keyword>
<dbReference type="GO" id="GO:0051537">
    <property type="term" value="F:2 iron, 2 sulfur cluster binding"/>
    <property type="evidence" value="ECO:0007669"/>
    <property type="project" value="UniProtKB-KW"/>
</dbReference>
<feature type="domain" description="2Fe-2S ferredoxin-type" evidence="7">
    <location>
        <begin position="3"/>
        <end position="96"/>
    </location>
</feature>
<dbReference type="PANTHER" id="PTHR47354">
    <property type="entry name" value="NADH OXIDOREDUCTASE HCR"/>
    <property type="match status" value="1"/>
</dbReference>
<dbReference type="KEGG" id="dtm:BJL86_1203"/>
<keyword evidence="6" id="KW-0804">Transcription</keyword>
<keyword evidence="10" id="KW-0560">Oxidoreductase</keyword>
<comment type="cofactor">
    <cofactor evidence="1">
        <name>FAD</name>
        <dbReference type="ChEBI" id="CHEBI:57692"/>
    </cofactor>
</comment>
<dbReference type="PROSITE" id="PS51085">
    <property type="entry name" value="2FE2S_FER_2"/>
    <property type="match status" value="1"/>
</dbReference>
<keyword evidence="3" id="KW-0411">Iron-sulfur</keyword>
<dbReference type="PROSITE" id="PS51384">
    <property type="entry name" value="FAD_FR"/>
    <property type="match status" value="1"/>
</dbReference>
<dbReference type="InterPro" id="IPR001709">
    <property type="entry name" value="Flavoprot_Pyr_Nucl_cyt_Rdtase"/>
</dbReference>
<evidence type="ECO:0000256" key="1">
    <source>
        <dbReference type="ARBA" id="ARBA00001974"/>
    </source>
</evidence>
<dbReference type="PROSITE" id="PS51379">
    <property type="entry name" value="4FE4S_FER_2"/>
    <property type="match status" value="1"/>
</dbReference>
<dbReference type="Pfam" id="PF00970">
    <property type="entry name" value="FAD_binding_6"/>
    <property type="match status" value="1"/>
</dbReference>
<dbReference type="PRINTS" id="PR00410">
    <property type="entry name" value="PHEHYDRXLASE"/>
</dbReference>
<dbReference type="InterPro" id="IPR008333">
    <property type="entry name" value="Cbr1-like_FAD-bd_dom"/>
</dbReference>
<feature type="domain" description="FAD-binding FR-type" evidence="9">
    <location>
        <begin position="103"/>
        <end position="203"/>
    </location>
</feature>
<organism evidence="10 11">
    <name type="scientific">Dietzia timorensis</name>
    <dbReference type="NCBI Taxonomy" id="499555"/>
    <lineage>
        <taxon>Bacteria</taxon>
        <taxon>Bacillati</taxon>
        <taxon>Actinomycetota</taxon>
        <taxon>Actinomycetes</taxon>
        <taxon>Mycobacteriales</taxon>
        <taxon>Dietziaceae</taxon>
        <taxon>Dietzia</taxon>
    </lineage>
</organism>
<accession>A0A173LKF5</accession>
<dbReference type="CDD" id="cd06209">
    <property type="entry name" value="BenDO_FAD_NAD"/>
    <property type="match status" value="1"/>
</dbReference>
<sequence length="522" mass="57006">MSHQVALSFEDGVTRFITVNPFETVADASYKARINIPLDCRDGACGTCKSFCESGTFDPGDFIDDAMTEDELEQGYCLPCQALPESDMVIKIPTTSDVAKTAPSATTATVTGVEKVSDSTFALRMTVEDRESLAFLPGQYVNVAVPGADASRSYSFSNGTSEEELSFLIRNTPGGVMTTYLDERCEVGDELELTGPMGSFFLREADRPLLLLAGGTGLAPILSMLRSLCDGDEREVHLIYGVSRVDDLVGLSELDAFKAENSRFTYDTVVSDPDSGHEHIGYVTSLMGAEQLRDGEIDVYLCGPPPMVDSVREHLDSVGTTPVNFYYEKFTPAAGTSTEETAQDTVAVTTVEDDRATTVVSGPGFERGEQHLSLAASSDAQFDARMALEFGALELVIGRLSEQEINEFRALAESANAYIDGNTFVDAEAFTKANNAFHEYLFVCTSNDSLLHAYRSLEVTKYMNTVLPPANWVSEHIVPEHLQLVDALDANDRDAARYIVRHHTEHAKETMHAAVIQMEDEE</sequence>
<evidence type="ECO:0000313" key="10">
    <source>
        <dbReference type="EMBL" id="ANI91988.1"/>
    </source>
</evidence>
<keyword evidence="2" id="KW-0001">2Fe-2S</keyword>
<reference evidence="10 11" key="1">
    <citation type="submission" date="2016-06" db="EMBL/GenBank/DDBJ databases">
        <title>Complete genome sequence of a saline-alkali tolerant type strain Dietzia timorensis ID05-A0528T.</title>
        <authorList>
            <person name="Wu X."/>
        </authorList>
    </citation>
    <scope>NUCLEOTIDE SEQUENCE [LARGE SCALE GENOMIC DNA]</scope>
    <source>
        <strain evidence="10 11">ID05-A0528</strain>
    </source>
</reference>
<dbReference type="CDD" id="cd00207">
    <property type="entry name" value="fer2"/>
    <property type="match status" value="1"/>
</dbReference>
<dbReference type="NCBIfam" id="NF040810">
    <property type="entry name" value="BenC"/>
    <property type="match status" value="1"/>
</dbReference>
<dbReference type="SUPFAM" id="SSF48008">
    <property type="entry name" value="GntR ligand-binding domain-like"/>
    <property type="match status" value="1"/>
</dbReference>
<dbReference type="Gene3D" id="3.40.50.80">
    <property type="entry name" value="Nucleotide-binding domain of ferredoxin-NADP reductase (FNR) module"/>
    <property type="match status" value="1"/>
</dbReference>
<dbReference type="InterPro" id="IPR050415">
    <property type="entry name" value="MRET"/>
</dbReference>
<proteinExistence type="predicted"/>
<dbReference type="Gene3D" id="3.10.20.30">
    <property type="match status" value="1"/>
</dbReference>
<protein>
    <submittedName>
        <fullName evidence="10">Toluate 1,2-dioxygenase electron transfer component</fullName>
    </submittedName>
</protein>
<evidence type="ECO:0000256" key="3">
    <source>
        <dbReference type="ARBA" id="ARBA00023014"/>
    </source>
</evidence>
<name>A0A173LKF5_9ACTN</name>
<dbReference type="InterPro" id="IPR047683">
    <property type="entry name" value="BenC-like_FAD_NAD-bd"/>
</dbReference>
<dbReference type="InterPro" id="IPR001433">
    <property type="entry name" value="OxRdtase_FAD/NAD-bd"/>
</dbReference>
<evidence type="ECO:0000259" key="8">
    <source>
        <dbReference type="PROSITE" id="PS51379"/>
    </source>
</evidence>
<dbReference type="Gene3D" id="2.40.30.10">
    <property type="entry name" value="Translation factors"/>
    <property type="match status" value="1"/>
</dbReference>
<evidence type="ECO:0000313" key="11">
    <source>
        <dbReference type="Proteomes" id="UP000186104"/>
    </source>
</evidence>
<evidence type="ECO:0000259" key="9">
    <source>
        <dbReference type="PROSITE" id="PS51384"/>
    </source>
</evidence>
<dbReference type="InterPro" id="IPR039261">
    <property type="entry name" value="FNR_nucleotide-bd"/>
</dbReference>
<dbReference type="InterPro" id="IPR008920">
    <property type="entry name" value="TF_FadR/GntR_C"/>
</dbReference>
<dbReference type="InterPro" id="IPR036010">
    <property type="entry name" value="2Fe-2S_ferredoxin-like_sf"/>
</dbReference>
<dbReference type="GO" id="GO:0003677">
    <property type="term" value="F:DNA binding"/>
    <property type="evidence" value="ECO:0007669"/>
    <property type="project" value="UniProtKB-KW"/>
</dbReference>
<dbReference type="Proteomes" id="UP000186104">
    <property type="component" value="Chromosome"/>
</dbReference>
<dbReference type="PRINTS" id="PR00371">
    <property type="entry name" value="FPNCR"/>
</dbReference>
<dbReference type="EMBL" id="CP015961">
    <property type="protein sequence ID" value="ANI91988.1"/>
    <property type="molecule type" value="Genomic_DNA"/>
</dbReference>
<feature type="domain" description="4Fe-4S ferredoxin-type" evidence="8">
    <location>
        <begin position="30"/>
        <end position="62"/>
    </location>
</feature>
<evidence type="ECO:0000256" key="5">
    <source>
        <dbReference type="ARBA" id="ARBA00023125"/>
    </source>
</evidence>
<dbReference type="OrthoDB" id="4307358at2"/>
<keyword evidence="2" id="KW-0479">Metal-binding</keyword>
<dbReference type="InterPro" id="IPR017938">
    <property type="entry name" value="Riboflavin_synthase-like_b-brl"/>
</dbReference>
<dbReference type="Pfam" id="PF00111">
    <property type="entry name" value="Fer2"/>
    <property type="match status" value="1"/>
</dbReference>
<dbReference type="Pfam" id="PF07729">
    <property type="entry name" value="FCD"/>
    <property type="match status" value="1"/>
</dbReference>
<dbReference type="SMART" id="SM00895">
    <property type="entry name" value="FCD"/>
    <property type="match status" value="1"/>
</dbReference>
<gene>
    <name evidence="10" type="ORF">BJL86_1203</name>
</gene>
<dbReference type="STRING" id="499555.BJL86_1203"/>
<dbReference type="SUPFAM" id="SSF52343">
    <property type="entry name" value="Ferredoxin reductase-like, C-terminal NADP-linked domain"/>
    <property type="match status" value="1"/>
</dbReference>
<dbReference type="PROSITE" id="PS00197">
    <property type="entry name" value="2FE2S_FER_1"/>
    <property type="match status" value="1"/>
</dbReference>
<dbReference type="InterPro" id="IPR001041">
    <property type="entry name" value="2Fe-2S_ferredoxin-type"/>
</dbReference>
<dbReference type="InterPro" id="IPR012675">
    <property type="entry name" value="Beta-grasp_dom_sf"/>
</dbReference>
<dbReference type="InterPro" id="IPR006058">
    <property type="entry name" value="2Fe2S_fd_BS"/>
</dbReference>
<dbReference type="PANTHER" id="PTHR47354:SF5">
    <property type="entry name" value="PROTEIN RFBI"/>
    <property type="match status" value="1"/>
</dbReference>
<dbReference type="RefSeq" id="WP_067471464.1">
    <property type="nucleotide sequence ID" value="NZ_CP015961.1"/>
</dbReference>
<dbReference type="Gene3D" id="1.20.120.530">
    <property type="entry name" value="GntR ligand-binding domain-like"/>
    <property type="match status" value="1"/>
</dbReference>
<keyword evidence="4" id="KW-0805">Transcription regulation</keyword>
<keyword evidence="11" id="KW-1185">Reference proteome</keyword>
<dbReference type="GO" id="GO:0051213">
    <property type="term" value="F:dioxygenase activity"/>
    <property type="evidence" value="ECO:0007669"/>
    <property type="project" value="UniProtKB-KW"/>
</dbReference>
<evidence type="ECO:0000256" key="2">
    <source>
        <dbReference type="ARBA" id="ARBA00022714"/>
    </source>
</evidence>
<dbReference type="InterPro" id="IPR017896">
    <property type="entry name" value="4Fe4S_Fe-S-bd"/>
</dbReference>
<keyword evidence="2" id="KW-0408">Iron</keyword>
<dbReference type="SUPFAM" id="SSF63380">
    <property type="entry name" value="Riboflavin synthase domain-like"/>
    <property type="match status" value="1"/>
</dbReference>
<dbReference type="AlphaFoldDB" id="A0A173LKF5"/>
<keyword evidence="10" id="KW-0223">Dioxygenase</keyword>
<evidence type="ECO:0000256" key="6">
    <source>
        <dbReference type="ARBA" id="ARBA00023163"/>
    </source>
</evidence>
<evidence type="ECO:0000259" key="7">
    <source>
        <dbReference type="PROSITE" id="PS51085"/>
    </source>
</evidence>
<dbReference type="SUPFAM" id="SSF54292">
    <property type="entry name" value="2Fe-2S ferredoxin-like"/>
    <property type="match status" value="1"/>
</dbReference>
<dbReference type="InterPro" id="IPR017927">
    <property type="entry name" value="FAD-bd_FR_type"/>
</dbReference>
<dbReference type="InterPro" id="IPR011711">
    <property type="entry name" value="GntR_C"/>
</dbReference>